<dbReference type="InterPro" id="IPR006504">
    <property type="entry name" value="Tscrpt_reg_Spx/MgsR"/>
</dbReference>
<dbReference type="NCBIfam" id="TIGR01617">
    <property type="entry name" value="arsC_related"/>
    <property type="match status" value="1"/>
</dbReference>
<dbReference type="Proteomes" id="UP000029920">
    <property type="component" value="Unassembled WGS sequence"/>
</dbReference>
<dbReference type="Pfam" id="PF03960">
    <property type="entry name" value="ArsC"/>
    <property type="match status" value="1"/>
</dbReference>
<name>A0A4V6I6F3_9HELI</name>
<dbReference type="RefSeq" id="WP_034554921.1">
    <property type="nucleotide sequence ID" value="NZ_JRPC02000023.1"/>
</dbReference>
<dbReference type="InterPro" id="IPR006660">
    <property type="entry name" value="Arsenate_reductase-like"/>
</dbReference>
<evidence type="ECO:0000256" key="1">
    <source>
        <dbReference type="ARBA" id="ARBA00007198"/>
    </source>
</evidence>
<accession>A0A4V6I6F3</accession>
<dbReference type="InterPro" id="IPR036249">
    <property type="entry name" value="Thioredoxin-like_sf"/>
</dbReference>
<keyword evidence="4" id="KW-1185">Reference proteome</keyword>
<comment type="similarity">
    <text evidence="1 2">Belongs to the ArsC family.</text>
</comment>
<dbReference type="PROSITE" id="PS51353">
    <property type="entry name" value="ARSC"/>
    <property type="match status" value="1"/>
</dbReference>
<comment type="caution">
    <text evidence="3">The sequence shown here is derived from an EMBL/GenBank/DDBJ whole genome shotgun (WGS) entry which is preliminary data.</text>
</comment>
<protein>
    <submittedName>
        <fullName evidence="3">Spx/MgsR family RNA polymerase-binding regulatory protein</fullName>
    </submittedName>
</protein>
<evidence type="ECO:0000313" key="3">
    <source>
        <dbReference type="EMBL" id="TLE14507.1"/>
    </source>
</evidence>
<dbReference type="AlphaFoldDB" id="A0A4V6I6F3"/>
<evidence type="ECO:0000313" key="4">
    <source>
        <dbReference type="Proteomes" id="UP000029920"/>
    </source>
</evidence>
<gene>
    <name evidence="3" type="ORF">LS72_008375</name>
</gene>
<dbReference type="CDD" id="cd02977">
    <property type="entry name" value="ArsC_family"/>
    <property type="match status" value="1"/>
</dbReference>
<proteinExistence type="inferred from homology"/>
<reference evidence="3 4" key="1">
    <citation type="journal article" date="2014" name="Genome Announc.">
        <title>Draft genome sequences of eight enterohepatic helicobacter species isolated from both laboratory and wild rodents.</title>
        <authorList>
            <person name="Sheh A."/>
            <person name="Shen Z."/>
            <person name="Fox J.G."/>
        </authorList>
    </citation>
    <scope>NUCLEOTIDE SEQUENCE [LARGE SCALE GENOMIC DNA]</scope>
    <source>
        <strain evidence="3 4">MIT-03-7007</strain>
    </source>
</reference>
<dbReference type="PANTHER" id="PTHR30041:SF8">
    <property type="entry name" value="PROTEIN YFFB"/>
    <property type="match status" value="1"/>
</dbReference>
<dbReference type="PANTHER" id="PTHR30041">
    <property type="entry name" value="ARSENATE REDUCTASE"/>
    <property type="match status" value="1"/>
</dbReference>
<dbReference type="Gene3D" id="3.40.30.10">
    <property type="entry name" value="Glutaredoxin"/>
    <property type="match status" value="1"/>
</dbReference>
<dbReference type="EMBL" id="JRPC02000023">
    <property type="protein sequence ID" value="TLE14507.1"/>
    <property type="molecule type" value="Genomic_DNA"/>
</dbReference>
<sequence>MVKIYGIKNCGSVKKAIDFFMNKKIDYEFIDFKKTPPSLEKIQEWAEKSSLEALLNKKGTTYKKLELKNKTLTPPLIQDYLLKEPMLIKRPVVEVKNKIFIGFDSEKYEEIQC</sequence>
<dbReference type="SUPFAM" id="SSF52833">
    <property type="entry name" value="Thioredoxin-like"/>
    <property type="match status" value="1"/>
</dbReference>
<evidence type="ECO:0000256" key="2">
    <source>
        <dbReference type="PROSITE-ProRule" id="PRU01282"/>
    </source>
</evidence>
<organism evidence="3 4">
    <name type="scientific">Helicobacter apodemus</name>
    <dbReference type="NCBI Taxonomy" id="135569"/>
    <lineage>
        <taxon>Bacteria</taxon>
        <taxon>Pseudomonadati</taxon>
        <taxon>Campylobacterota</taxon>
        <taxon>Epsilonproteobacteria</taxon>
        <taxon>Campylobacterales</taxon>
        <taxon>Helicobacteraceae</taxon>
        <taxon>Helicobacter</taxon>
    </lineage>
</organism>